<dbReference type="PANTHER" id="PTHR10434">
    <property type="entry name" value="1-ACYL-SN-GLYCEROL-3-PHOSPHATE ACYLTRANSFERASE"/>
    <property type="match status" value="1"/>
</dbReference>
<dbReference type="CDD" id="cd07989">
    <property type="entry name" value="LPLAT_AGPAT-like"/>
    <property type="match status" value="1"/>
</dbReference>
<accession>A0A6M4AYX8</accession>
<feature type="transmembrane region" description="Helical" evidence="4">
    <location>
        <begin position="12"/>
        <end position="31"/>
    </location>
</feature>
<dbReference type="EMBL" id="CP053015">
    <property type="protein sequence ID" value="QJQ33572.1"/>
    <property type="molecule type" value="Genomic_DNA"/>
</dbReference>
<evidence type="ECO:0000256" key="4">
    <source>
        <dbReference type="SAM" id="Phobius"/>
    </source>
</evidence>
<dbReference type="KEGG" id="slan:GV829_04765"/>
<protein>
    <submittedName>
        <fullName evidence="6">1-acyl-sn-glycerol-3-phosphate acyltransferase</fullName>
    </submittedName>
</protein>
<name>A0A6M4AYX8_9SPHN</name>
<proteinExistence type="predicted"/>
<keyword evidence="3 6" id="KW-0012">Acyltransferase</keyword>
<dbReference type="PANTHER" id="PTHR10434:SF11">
    <property type="entry name" value="1-ACYL-SN-GLYCEROL-3-PHOSPHATE ACYLTRANSFERASE"/>
    <property type="match status" value="1"/>
</dbReference>
<evidence type="ECO:0000256" key="3">
    <source>
        <dbReference type="ARBA" id="ARBA00023315"/>
    </source>
</evidence>
<dbReference type="AlphaFoldDB" id="A0A6M4AYX8"/>
<evidence type="ECO:0000256" key="2">
    <source>
        <dbReference type="ARBA" id="ARBA00022679"/>
    </source>
</evidence>
<dbReference type="SMART" id="SM00563">
    <property type="entry name" value="PlsC"/>
    <property type="match status" value="1"/>
</dbReference>
<sequence>MLAAVRTLVWMPFFYGGSALLVSFAALVAPFSRDGFVAIVRSWAGWNRYCARVLLGQRVRVEGDLPAGPAFFLFKHEDQFETIDMPMLLVRPVVFAKQELFNIPLWGRLAHVYGLISIERTAGASALRAMRKAALGAMAQGRPLVLFPEGTRVPHGEQPPIHSGFAGIYKLLGLPVYPVALDSGRLKRGWRRYPGVITYRVGPVIPPGLAREEAEALAHRAINALNRPL</sequence>
<dbReference type="InterPro" id="IPR002123">
    <property type="entry name" value="Plipid/glycerol_acylTrfase"/>
</dbReference>
<keyword evidence="4" id="KW-0812">Transmembrane</keyword>
<evidence type="ECO:0000313" key="7">
    <source>
        <dbReference type="Proteomes" id="UP000503018"/>
    </source>
</evidence>
<dbReference type="RefSeq" id="WP_169947960.1">
    <property type="nucleotide sequence ID" value="NZ_CP053015.1"/>
</dbReference>
<keyword evidence="4" id="KW-0472">Membrane</keyword>
<keyword evidence="2 6" id="KW-0808">Transferase</keyword>
<dbReference type="GO" id="GO:0006654">
    <property type="term" value="P:phosphatidic acid biosynthetic process"/>
    <property type="evidence" value="ECO:0007669"/>
    <property type="project" value="TreeGrafter"/>
</dbReference>
<keyword evidence="7" id="KW-1185">Reference proteome</keyword>
<dbReference type="Pfam" id="PF01553">
    <property type="entry name" value="Acyltransferase"/>
    <property type="match status" value="1"/>
</dbReference>
<evidence type="ECO:0000313" key="6">
    <source>
        <dbReference type="EMBL" id="QJQ33572.1"/>
    </source>
</evidence>
<reference evidence="6 7" key="1">
    <citation type="submission" date="2020-01" db="EMBL/GenBank/DDBJ databases">
        <title>Sphingomonas sp. strain CSW-10.</title>
        <authorList>
            <person name="Chen W.-M."/>
        </authorList>
    </citation>
    <scope>NUCLEOTIDE SEQUENCE [LARGE SCALE GENOMIC DNA]</scope>
    <source>
        <strain evidence="6 7">CSW-10</strain>
    </source>
</reference>
<keyword evidence="4" id="KW-1133">Transmembrane helix</keyword>
<comment type="pathway">
    <text evidence="1">Lipid metabolism.</text>
</comment>
<gene>
    <name evidence="6" type="ORF">GV829_04765</name>
</gene>
<feature type="domain" description="Phospholipid/glycerol acyltransferase" evidence="5">
    <location>
        <begin position="70"/>
        <end position="184"/>
    </location>
</feature>
<dbReference type="GO" id="GO:0003841">
    <property type="term" value="F:1-acylglycerol-3-phosphate O-acyltransferase activity"/>
    <property type="evidence" value="ECO:0007669"/>
    <property type="project" value="TreeGrafter"/>
</dbReference>
<evidence type="ECO:0000256" key="1">
    <source>
        <dbReference type="ARBA" id="ARBA00005189"/>
    </source>
</evidence>
<organism evidence="6 7">
    <name type="scientific">Sphingomonas lacunae</name>
    <dbReference type="NCBI Taxonomy" id="2698828"/>
    <lineage>
        <taxon>Bacteria</taxon>
        <taxon>Pseudomonadati</taxon>
        <taxon>Pseudomonadota</taxon>
        <taxon>Alphaproteobacteria</taxon>
        <taxon>Sphingomonadales</taxon>
        <taxon>Sphingomonadaceae</taxon>
        <taxon>Sphingomonas</taxon>
    </lineage>
</organism>
<evidence type="ECO:0000259" key="5">
    <source>
        <dbReference type="SMART" id="SM00563"/>
    </source>
</evidence>
<dbReference type="Proteomes" id="UP000503018">
    <property type="component" value="Chromosome"/>
</dbReference>
<dbReference type="SUPFAM" id="SSF69593">
    <property type="entry name" value="Glycerol-3-phosphate (1)-acyltransferase"/>
    <property type="match status" value="1"/>
</dbReference>